<comment type="caution">
    <text evidence="1">The sequence shown here is derived from an EMBL/GenBank/DDBJ whole genome shotgun (WGS) entry which is preliminary data.</text>
</comment>
<proteinExistence type="predicted"/>
<reference evidence="1" key="1">
    <citation type="submission" date="2024-09" db="EMBL/GenBank/DDBJ databases">
        <title>Black Yeasts Isolated from many extreme environments.</title>
        <authorList>
            <person name="Coleine C."/>
            <person name="Stajich J.E."/>
            <person name="Selbmann L."/>
        </authorList>
    </citation>
    <scope>NUCLEOTIDE SEQUENCE</scope>
    <source>
        <strain evidence="1">CCFEE 5737</strain>
    </source>
</reference>
<keyword evidence="2" id="KW-1185">Reference proteome</keyword>
<evidence type="ECO:0000313" key="2">
    <source>
        <dbReference type="Proteomes" id="UP001186974"/>
    </source>
</evidence>
<feature type="non-terminal residue" evidence="1">
    <location>
        <position position="1"/>
    </location>
</feature>
<organism evidence="1 2">
    <name type="scientific">Coniosporium uncinatum</name>
    <dbReference type="NCBI Taxonomy" id="93489"/>
    <lineage>
        <taxon>Eukaryota</taxon>
        <taxon>Fungi</taxon>
        <taxon>Dikarya</taxon>
        <taxon>Ascomycota</taxon>
        <taxon>Pezizomycotina</taxon>
        <taxon>Dothideomycetes</taxon>
        <taxon>Dothideomycetes incertae sedis</taxon>
        <taxon>Coniosporium</taxon>
    </lineage>
</organism>
<evidence type="ECO:0000313" key="1">
    <source>
        <dbReference type="EMBL" id="KAK3043999.1"/>
    </source>
</evidence>
<name>A0ACC3CRZ6_9PEZI</name>
<accession>A0ACC3CRZ6</accession>
<gene>
    <name evidence="1" type="ORF">LTS18_002444</name>
</gene>
<dbReference type="EMBL" id="JAWDJW010012573">
    <property type="protein sequence ID" value="KAK3043999.1"/>
    <property type="molecule type" value="Genomic_DNA"/>
</dbReference>
<protein>
    <submittedName>
        <fullName evidence="1">Uncharacterized protein</fullName>
    </submittedName>
</protein>
<sequence length="75" mass="8134">SIGHEHVAEFAILCLCDAAHADAAEGGEKAEASAAREDMRGKKEANEQDEEVEIGQDFPAADEVWVTVCYDPEQE</sequence>
<dbReference type="Proteomes" id="UP001186974">
    <property type="component" value="Unassembled WGS sequence"/>
</dbReference>